<dbReference type="SMART" id="SM00262">
    <property type="entry name" value="GEL"/>
    <property type="match status" value="4"/>
</dbReference>
<proteinExistence type="inferred from homology"/>
<accession>A0A914DJF5</accession>
<feature type="domain" description="Gelsolin-like" evidence="5">
    <location>
        <begin position="328"/>
        <end position="401"/>
    </location>
</feature>
<dbReference type="WBParaSite" id="ACRNAN_scaffold2640.g12494.t1">
    <property type="protein sequence ID" value="ACRNAN_scaffold2640.g12494.t1"/>
    <property type="gene ID" value="ACRNAN_scaffold2640.g12494"/>
</dbReference>
<name>A0A914DJF5_9BILA</name>
<dbReference type="GO" id="GO:0005546">
    <property type="term" value="F:phosphatidylinositol-4,5-bisphosphate binding"/>
    <property type="evidence" value="ECO:0007669"/>
    <property type="project" value="TreeGrafter"/>
</dbReference>
<sequence>MLTKGASEWNIHFWLGKDTTHDEWGTAAMKAVEIDDSLGGIPVQYREVQEHESALFLSYFKNNLKYLQGGYESGFNQVRNPYENFKPRLFHVKGKRNVRCTQVTLGVESLNKGDVFILDEGFNVYVWMTPETGRLERIKGMELANSIKNQERGGRPKVHIVDGGWNTHVGFWKHFGGVENVKKLKSSQEGGHDLDYWRDNKEQLTLWRVTDSKGELEVAQVRKGDLEAKLLDSNDAFILDAVRDGIYVWIGKNCTDCERKNAMLWAQQYLEKQNRPAWTQVMRVIENAEPSTFTQWFVQWDSSSGKKSVAFTPKLFQVSNESGKMHVEEIAEFSQEDLDGDDVMMLDVLDQIYVWIGTGANQEERKHAEEAAKKYLATDSIPRPKKASTKVIKQKEESPDFKKYFNTWYSKRSYLQIFVKDPTGLRKLVNNKPLLGA</sequence>
<dbReference type="CDD" id="cd11289">
    <property type="entry name" value="gelsolin_S2_like"/>
    <property type="match status" value="1"/>
</dbReference>
<evidence type="ECO:0000256" key="3">
    <source>
        <dbReference type="ARBA" id="ARBA00022737"/>
    </source>
</evidence>
<feature type="domain" description="Gelsolin-like" evidence="5">
    <location>
        <begin position="101"/>
        <end position="163"/>
    </location>
</feature>
<feature type="domain" description="Gelsolin-like" evidence="5">
    <location>
        <begin position="10"/>
        <end position="57"/>
    </location>
</feature>
<dbReference type="CDD" id="cd11292">
    <property type="entry name" value="gelsolin_S3_like"/>
    <property type="match status" value="1"/>
</dbReference>
<keyword evidence="6" id="KW-1185">Reference proteome</keyword>
<dbReference type="Pfam" id="PF00626">
    <property type="entry name" value="Gelsolin"/>
    <property type="match status" value="4"/>
</dbReference>
<dbReference type="GO" id="GO:0008154">
    <property type="term" value="P:actin polymerization or depolymerization"/>
    <property type="evidence" value="ECO:0007669"/>
    <property type="project" value="TreeGrafter"/>
</dbReference>
<dbReference type="PRINTS" id="PR00597">
    <property type="entry name" value="GELSOLIN"/>
</dbReference>
<keyword evidence="2" id="KW-0117">Actin capping</keyword>
<keyword evidence="3" id="KW-0677">Repeat</keyword>
<keyword evidence="4" id="KW-0009">Actin-binding</keyword>
<dbReference type="GO" id="GO:0005737">
    <property type="term" value="C:cytoplasm"/>
    <property type="evidence" value="ECO:0007669"/>
    <property type="project" value="TreeGrafter"/>
</dbReference>
<reference evidence="7" key="1">
    <citation type="submission" date="2022-11" db="UniProtKB">
        <authorList>
            <consortium name="WormBaseParasite"/>
        </authorList>
    </citation>
    <scope>IDENTIFICATION</scope>
</reference>
<dbReference type="InterPro" id="IPR007122">
    <property type="entry name" value="Villin/Gelsolin"/>
</dbReference>
<evidence type="ECO:0000256" key="4">
    <source>
        <dbReference type="ARBA" id="ARBA00023203"/>
    </source>
</evidence>
<evidence type="ECO:0000256" key="2">
    <source>
        <dbReference type="ARBA" id="ARBA00022467"/>
    </source>
</evidence>
<evidence type="ECO:0000313" key="7">
    <source>
        <dbReference type="WBParaSite" id="ACRNAN_scaffold2640.g12494.t1"/>
    </source>
</evidence>
<dbReference type="GO" id="GO:0015629">
    <property type="term" value="C:actin cytoskeleton"/>
    <property type="evidence" value="ECO:0007669"/>
    <property type="project" value="TreeGrafter"/>
</dbReference>
<dbReference type="InterPro" id="IPR029006">
    <property type="entry name" value="ADF-H/Gelsolin-like_dom_sf"/>
</dbReference>
<comment type="similarity">
    <text evidence="1">Belongs to the villin/gelsolin family.</text>
</comment>
<organism evidence="6 7">
    <name type="scientific">Acrobeloides nanus</name>
    <dbReference type="NCBI Taxonomy" id="290746"/>
    <lineage>
        <taxon>Eukaryota</taxon>
        <taxon>Metazoa</taxon>
        <taxon>Ecdysozoa</taxon>
        <taxon>Nematoda</taxon>
        <taxon>Chromadorea</taxon>
        <taxon>Rhabditida</taxon>
        <taxon>Tylenchina</taxon>
        <taxon>Cephalobomorpha</taxon>
        <taxon>Cephaloboidea</taxon>
        <taxon>Cephalobidae</taxon>
        <taxon>Acrobeloides</taxon>
    </lineage>
</organism>
<dbReference type="GO" id="GO:0051016">
    <property type="term" value="P:barbed-end actin filament capping"/>
    <property type="evidence" value="ECO:0007669"/>
    <property type="project" value="TreeGrafter"/>
</dbReference>
<protein>
    <submittedName>
        <fullName evidence="7">Gelsolin-like domain-containing protein</fullName>
    </submittedName>
</protein>
<dbReference type="InterPro" id="IPR007123">
    <property type="entry name" value="Gelsolin-like_dom"/>
</dbReference>
<dbReference type="Proteomes" id="UP000887540">
    <property type="component" value="Unplaced"/>
</dbReference>
<dbReference type="CDD" id="cd11291">
    <property type="entry name" value="gelsolin_S6_like"/>
    <property type="match status" value="1"/>
</dbReference>
<evidence type="ECO:0000313" key="6">
    <source>
        <dbReference type="Proteomes" id="UP000887540"/>
    </source>
</evidence>
<dbReference type="GO" id="GO:0051014">
    <property type="term" value="P:actin filament severing"/>
    <property type="evidence" value="ECO:0007669"/>
    <property type="project" value="TreeGrafter"/>
</dbReference>
<dbReference type="FunFam" id="3.40.20.10:FF:000005">
    <property type="entry name" value="Gelsolin"/>
    <property type="match status" value="1"/>
</dbReference>
<dbReference type="PANTHER" id="PTHR11977">
    <property type="entry name" value="VILLIN"/>
    <property type="match status" value="1"/>
</dbReference>
<dbReference type="Gene3D" id="3.40.20.10">
    <property type="entry name" value="Severin"/>
    <property type="match status" value="4"/>
</dbReference>
<dbReference type="SUPFAM" id="SSF55753">
    <property type="entry name" value="Actin depolymerizing proteins"/>
    <property type="match status" value="4"/>
</dbReference>
<dbReference type="GO" id="GO:0051015">
    <property type="term" value="F:actin filament binding"/>
    <property type="evidence" value="ECO:0007669"/>
    <property type="project" value="InterPro"/>
</dbReference>
<evidence type="ECO:0000259" key="5">
    <source>
        <dbReference type="Pfam" id="PF00626"/>
    </source>
</evidence>
<dbReference type="AlphaFoldDB" id="A0A914DJF5"/>
<dbReference type="PANTHER" id="PTHR11977:SF123">
    <property type="entry name" value="GELSOLIN"/>
    <property type="match status" value="1"/>
</dbReference>
<feature type="domain" description="Gelsolin-like" evidence="5">
    <location>
        <begin position="221"/>
        <end position="293"/>
    </location>
</feature>
<evidence type="ECO:0000256" key="1">
    <source>
        <dbReference type="ARBA" id="ARBA00008418"/>
    </source>
</evidence>